<dbReference type="RefSeq" id="WP_379829020.1">
    <property type="nucleotide sequence ID" value="NZ_JBHUHU010000001.1"/>
</dbReference>
<keyword evidence="2" id="KW-0012">Acyltransferase</keyword>
<dbReference type="InterPro" id="IPR038740">
    <property type="entry name" value="BioF2-like_GNAT_dom"/>
</dbReference>
<organism evidence="2 3">
    <name type="scientific">Flagellimonas iocasae</name>
    <dbReference type="NCBI Taxonomy" id="2055905"/>
    <lineage>
        <taxon>Bacteria</taxon>
        <taxon>Pseudomonadati</taxon>
        <taxon>Bacteroidota</taxon>
        <taxon>Flavobacteriia</taxon>
        <taxon>Flavobacteriales</taxon>
        <taxon>Flavobacteriaceae</taxon>
        <taxon>Flagellimonas</taxon>
    </lineage>
</organism>
<accession>A0ABW4XRP7</accession>
<reference evidence="3" key="1">
    <citation type="journal article" date="2019" name="Int. J. Syst. Evol. Microbiol.">
        <title>The Global Catalogue of Microorganisms (GCM) 10K type strain sequencing project: providing services to taxonomists for standard genome sequencing and annotation.</title>
        <authorList>
            <consortium name="The Broad Institute Genomics Platform"/>
            <consortium name="The Broad Institute Genome Sequencing Center for Infectious Disease"/>
            <person name="Wu L."/>
            <person name="Ma J."/>
        </authorList>
    </citation>
    <scope>NUCLEOTIDE SEQUENCE [LARGE SCALE GENOMIC DNA]</scope>
    <source>
        <strain evidence="3">JCM 3389</strain>
    </source>
</reference>
<protein>
    <submittedName>
        <fullName evidence="2">GNAT family N-acetyltransferase</fullName>
        <ecNumber evidence="2">2.3.1.-</ecNumber>
    </submittedName>
</protein>
<evidence type="ECO:0000313" key="2">
    <source>
        <dbReference type="EMBL" id="MFD2098250.1"/>
    </source>
</evidence>
<dbReference type="Pfam" id="PF13480">
    <property type="entry name" value="Acetyltransf_6"/>
    <property type="match status" value="1"/>
</dbReference>
<name>A0ABW4XRP7_9FLAO</name>
<sequence length="320" mass="38472">MAHAPSFIFDIFLRRELHPYFSNPIRSLLADKTFAPLPLTAISDETPGFLMIPNIPSYLDATINPNLVNVKHKEVRQYEGFLCNLGGCQTAMDYMSTKFSKKAIKNIKAKKRQLETQHNITYKNHYGEIAKDHYDFLFDKFFDLLKKRFDEKRMQNRYLLGWKKYHELAYPMILKKEASLFVIYNNDEPIAMALDFYWEDICFGYIQVFDFEYQKYYMGDVFMMERLEWLLAHSFKVFDFLMGETYYKVKWSNTRYLYHHYLFYKPNSLKAKLKMNLSKTTLQLKQYLRDIGILGKVIRMDRFRYRGMSKKLEGFDWKKA</sequence>
<dbReference type="Proteomes" id="UP001597342">
    <property type="component" value="Unassembled WGS sequence"/>
</dbReference>
<gene>
    <name evidence="2" type="ORF">ACFSJE_00600</name>
</gene>
<keyword evidence="3" id="KW-1185">Reference proteome</keyword>
<dbReference type="EC" id="2.3.1.-" evidence="2"/>
<evidence type="ECO:0000259" key="1">
    <source>
        <dbReference type="Pfam" id="PF13480"/>
    </source>
</evidence>
<dbReference type="GO" id="GO:0016746">
    <property type="term" value="F:acyltransferase activity"/>
    <property type="evidence" value="ECO:0007669"/>
    <property type="project" value="UniProtKB-KW"/>
</dbReference>
<dbReference type="EMBL" id="JBHUHU010000001">
    <property type="protein sequence ID" value="MFD2098250.1"/>
    <property type="molecule type" value="Genomic_DNA"/>
</dbReference>
<dbReference type="Gene3D" id="3.40.630.30">
    <property type="match status" value="1"/>
</dbReference>
<feature type="domain" description="BioF2-like acetyltransferase" evidence="1">
    <location>
        <begin position="102"/>
        <end position="248"/>
    </location>
</feature>
<evidence type="ECO:0000313" key="3">
    <source>
        <dbReference type="Proteomes" id="UP001597342"/>
    </source>
</evidence>
<dbReference type="InterPro" id="IPR016181">
    <property type="entry name" value="Acyl_CoA_acyltransferase"/>
</dbReference>
<keyword evidence="2" id="KW-0808">Transferase</keyword>
<proteinExistence type="predicted"/>
<dbReference type="SUPFAM" id="SSF55729">
    <property type="entry name" value="Acyl-CoA N-acyltransferases (Nat)"/>
    <property type="match status" value="1"/>
</dbReference>
<comment type="caution">
    <text evidence="2">The sequence shown here is derived from an EMBL/GenBank/DDBJ whole genome shotgun (WGS) entry which is preliminary data.</text>
</comment>